<reference evidence="3" key="1">
    <citation type="journal article" date="2014" name="Int. J. Syst. Evol. Microbiol.">
        <title>Complete genome sequence of Corynebacterium casei LMG S-19264T (=DSM 44701T), isolated from a smear-ripened cheese.</title>
        <authorList>
            <consortium name="US DOE Joint Genome Institute (JGI-PGF)"/>
            <person name="Walter F."/>
            <person name="Albersmeier A."/>
            <person name="Kalinowski J."/>
            <person name="Ruckert C."/>
        </authorList>
    </citation>
    <scope>NUCLEOTIDE SEQUENCE</scope>
    <source>
        <strain evidence="3">CGMCC 1.12921</strain>
    </source>
</reference>
<evidence type="ECO:0000259" key="2">
    <source>
        <dbReference type="Pfam" id="PF01370"/>
    </source>
</evidence>
<sequence length="312" mass="33581">MSNGHLLCLGLGYSATAAAREMLAHGWHVSGTTRDANKARQIDESGIRAVLWDAPNRLPAEALVPAEGPPVTDILVSVSPGEAGDPALAGLQALTGASPAALSHVRSILYCSSTGVYGDHEGRWVTEESPVLPTSERGRRRLRAEHGWEDFAAANDCAEVNLRLAGIYGPGRNAIETLIAQRDGTGDANALGGQRIYKKGQVFSRIHQADIAGIIAALLTCPTQKWPETHALNLADDLPSPPHEVIEYAAYLLGLDPPPLIDLDTAQLSPMARSFYAENKRVANACVKQTLDYTFRYPSYREGLTAILRELK</sequence>
<dbReference type="InterPro" id="IPR001509">
    <property type="entry name" value="Epimerase_deHydtase"/>
</dbReference>
<dbReference type="SUPFAM" id="SSF51735">
    <property type="entry name" value="NAD(P)-binding Rossmann-fold domains"/>
    <property type="match status" value="1"/>
</dbReference>
<dbReference type="Pfam" id="PF01370">
    <property type="entry name" value="Epimerase"/>
    <property type="match status" value="1"/>
</dbReference>
<feature type="domain" description="NAD-dependent epimerase/dehydratase" evidence="2">
    <location>
        <begin position="84"/>
        <end position="180"/>
    </location>
</feature>
<gene>
    <name evidence="3" type="ORF">GCM10011342_28470</name>
</gene>
<evidence type="ECO:0000313" key="4">
    <source>
        <dbReference type="Proteomes" id="UP000613582"/>
    </source>
</evidence>
<dbReference type="InterPro" id="IPR036291">
    <property type="entry name" value="NAD(P)-bd_dom_sf"/>
</dbReference>
<dbReference type="PANTHER" id="PTHR43574">
    <property type="entry name" value="EPIMERASE-RELATED"/>
    <property type="match status" value="1"/>
</dbReference>
<dbReference type="RefSeq" id="WP_206711143.1">
    <property type="nucleotide sequence ID" value="NZ_BMGH01000001.1"/>
</dbReference>
<dbReference type="Proteomes" id="UP000613582">
    <property type="component" value="Unassembled WGS sequence"/>
</dbReference>
<dbReference type="CDD" id="cd05266">
    <property type="entry name" value="SDR_a4"/>
    <property type="match status" value="1"/>
</dbReference>
<proteinExistence type="predicted"/>
<comment type="caution">
    <text evidence="3">The sequence shown here is derived from an EMBL/GenBank/DDBJ whole genome shotgun (WGS) entry which is preliminary data.</text>
</comment>
<keyword evidence="4" id="KW-1185">Reference proteome</keyword>
<accession>A0A8J2V596</accession>
<organism evidence="3 4">
    <name type="scientific">Aquisalinus flavus</name>
    <dbReference type="NCBI Taxonomy" id="1526572"/>
    <lineage>
        <taxon>Bacteria</taxon>
        <taxon>Pseudomonadati</taxon>
        <taxon>Pseudomonadota</taxon>
        <taxon>Alphaproteobacteria</taxon>
        <taxon>Parvularculales</taxon>
        <taxon>Parvularculaceae</taxon>
        <taxon>Aquisalinus</taxon>
    </lineage>
</organism>
<dbReference type="Gene3D" id="3.40.50.720">
    <property type="entry name" value="NAD(P)-binding Rossmann-like Domain"/>
    <property type="match status" value="1"/>
</dbReference>
<dbReference type="EMBL" id="BMGH01000001">
    <property type="protein sequence ID" value="GGD17964.1"/>
    <property type="molecule type" value="Genomic_DNA"/>
</dbReference>
<evidence type="ECO:0000313" key="3">
    <source>
        <dbReference type="EMBL" id="GGD17964.1"/>
    </source>
</evidence>
<reference evidence="3" key="2">
    <citation type="submission" date="2020-09" db="EMBL/GenBank/DDBJ databases">
        <authorList>
            <person name="Sun Q."/>
            <person name="Zhou Y."/>
        </authorList>
    </citation>
    <scope>NUCLEOTIDE SEQUENCE</scope>
    <source>
        <strain evidence="3">CGMCC 1.12921</strain>
    </source>
</reference>
<keyword evidence="1" id="KW-0520">NAD</keyword>
<name>A0A8J2V596_9PROT</name>
<dbReference type="AlphaFoldDB" id="A0A8J2V596"/>
<protein>
    <submittedName>
        <fullName evidence="3">NAD(P)-dependent oxidoreductase</fullName>
    </submittedName>
</protein>
<evidence type="ECO:0000256" key="1">
    <source>
        <dbReference type="ARBA" id="ARBA00023027"/>
    </source>
</evidence>